<name>A0AAD9LBD3_9STRA</name>
<evidence type="ECO:0000313" key="1">
    <source>
        <dbReference type="EMBL" id="KAK1930201.1"/>
    </source>
</evidence>
<comment type="caution">
    <text evidence="1">The sequence shown here is derived from an EMBL/GenBank/DDBJ whole genome shotgun (WGS) entry which is preliminary data.</text>
</comment>
<dbReference type="AlphaFoldDB" id="A0AAD9LBD3"/>
<reference evidence="1" key="1">
    <citation type="submission" date="2023-08" db="EMBL/GenBank/DDBJ databases">
        <title>Reference Genome Resource for the Citrus Pathogen Phytophthora citrophthora.</title>
        <authorList>
            <person name="Moller H."/>
            <person name="Coetzee B."/>
            <person name="Rose L.J."/>
            <person name="Van Niekerk J.M."/>
        </authorList>
    </citation>
    <scope>NUCLEOTIDE SEQUENCE</scope>
    <source>
        <strain evidence="1">STE-U-9442</strain>
    </source>
</reference>
<dbReference type="EMBL" id="JASMQC010000041">
    <property type="protein sequence ID" value="KAK1930201.1"/>
    <property type="molecule type" value="Genomic_DNA"/>
</dbReference>
<evidence type="ECO:0000313" key="2">
    <source>
        <dbReference type="Proteomes" id="UP001259832"/>
    </source>
</evidence>
<accession>A0AAD9LBD3</accession>
<protein>
    <submittedName>
        <fullName evidence="1">Uncharacterized protein</fullName>
    </submittedName>
</protein>
<organism evidence="1 2">
    <name type="scientific">Phytophthora citrophthora</name>
    <dbReference type="NCBI Taxonomy" id="4793"/>
    <lineage>
        <taxon>Eukaryota</taxon>
        <taxon>Sar</taxon>
        <taxon>Stramenopiles</taxon>
        <taxon>Oomycota</taxon>
        <taxon>Peronosporomycetes</taxon>
        <taxon>Peronosporales</taxon>
        <taxon>Peronosporaceae</taxon>
        <taxon>Phytophthora</taxon>
    </lineage>
</organism>
<dbReference type="Proteomes" id="UP001259832">
    <property type="component" value="Unassembled WGS sequence"/>
</dbReference>
<keyword evidence="2" id="KW-1185">Reference proteome</keyword>
<sequence>MYCIFVGYASAVDVFDLVRCGDMVSSTWVHTRLWCGSLPAYRLPDQEEAEVEVCEAIAAVIVAAD</sequence>
<proteinExistence type="predicted"/>
<gene>
    <name evidence="1" type="ORF">P3T76_014434</name>
</gene>